<dbReference type="SUPFAM" id="SSF52833">
    <property type="entry name" value="Thioredoxin-like"/>
    <property type="match status" value="1"/>
</dbReference>
<feature type="compositionally biased region" description="Basic and acidic residues" evidence="5">
    <location>
        <begin position="384"/>
        <end position="400"/>
    </location>
</feature>
<dbReference type="Gene3D" id="3.30.70.2450">
    <property type="match status" value="1"/>
</dbReference>
<dbReference type="InterPro" id="IPR050641">
    <property type="entry name" value="RIFMO-like"/>
</dbReference>
<dbReference type="GO" id="GO:0071949">
    <property type="term" value="F:FAD binding"/>
    <property type="evidence" value="ECO:0007669"/>
    <property type="project" value="InterPro"/>
</dbReference>
<protein>
    <recommendedName>
        <fullName evidence="6">FAD-binding domain-containing protein</fullName>
    </recommendedName>
</protein>
<accession>A0A918WRG2</accession>
<comment type="caution">
    <text evidence="7">The sequence shown here is derived from an EMBL/GenBank/DDBJ whole genome shotgun (WGS) entry which is preliminary data.</text>
</comment>
<dbReference type="AlphaFoldDB" id="A0A918WRG2"/>
<organism evidence="7 8">
    <name type="scientific">Streptomyces cinnamoneus</name>
    <name type="common">Streptoverticillium cinnamoneum</name>
    <dbReference type="NCBI Taxonomy" id="53446"/>
    <lineage>
        <taxon>Bacteria</taxon>
        <taxon>Bacillati</taxon>
        <taxon>Actinomycetota</taxon>
        <taxon>Actinomycetes</taxon>
        <taxon>Kitasatosporales</taxon>
        <taxon>Streptomycetaceae</taxon>
        <taxon>Streptomyces</taxon>
        <taxon>Streptomyces cinnamoneus group</taxon>
    </lineage>
</organism>
<feature type="region of interest" description="Disordered" evidence="5">
    <location>
        <begin position="382"/>
        <end position="403"/>
    </location>
</feature>
<evidence type="ECO:0000256" key="3">
    <source>
        <dbReference type="ARBA" id="ARBA00022630"/>
    </source>
</evidence>
<feature type="compositionally biased region" description="Low complexity" evidence="5">
    <location>
        <begin position="8"/>
        <end position="17"/>
    </location>
</feature>
<comment type="similarity">
    <text evidence="2">Belongs to the PheA/TfdB FAD monooxygenase family.</text>
</comment>
<feature type="region of interest" description="Disordered" evidence="5">
    <location>
        <begin position="1"/>
        <end position="25"/>
    </location>
</feature>
<dbReference type="EMBL" id="BMVB01000041">
    <property type="protein sequence ID" value="GHC73673.1"/>
    <property type="molecule type" value="Genomic_DNA"/>
</dbReference>
<sequence>MNIDTYNGTTTGTSTGTDTGGRGADGGSGTEVLIVGAGPTGLVLAIDLARRGVRHRIVDRESRGFPGSRGTGLQPRSLEVFEDLGVLSALQEAGGPCPPMMSWDGATRLGEWELVERAAPSPTVPYGEILMLPQWRTVEILGARLAELGGHVDYDTELTDFAQDADGVTATLTGADGRRETLRAAYLVGTDGGRSTVRRALGIDFEGEVVDPRPVLLADAFVEGIERTHWHIWPTAPGGTLMLRPLEGAETFQFMARFDEEGQEPDAERDGTSEALQRLLEERTGRTDLRVGAVTWTSTFRARAAMAVRFREGRVFLAGDAAHVHSPAGGQGLNTSMQDAYNLGWKLDAVLRRSAPDALLDTYDAERREVAAGVLGLSTRVHRRDQGGDGTEGRPRRGPETHQLTIGYPTSPLTRELRREVAEGALRAGDRAPDAPCKDPAGATVRLFDAFRGPQFTLLAVGYEGGLPPVDGGLVRTCRVEGPAPDLRDPDGHAHDAYGGGLFLIRPDGYVGLATGDPADVSAYLAAVTG</sequence>
<evidence type="ECO:0000313" key="7">
    <source>
        <dbReference type="EMBL" id="GHC73673.1"/>
    </source>
</evidence>
<evidence type="ECO:0000256" key="1">
    <source>
        <dbReference type="ARBA" id="ARBA00001974"/>
    </source>
</evidence>
<keyword evidence="3" id="KW-0285">Flavoprotein</keyword>
<evidence type="ECO:0000256" key="5">
    <source>
        <dbReference type="SAM" id="MobiDB-lite"/>
    </source>
</evidence>
<dbReference type="Gene3D" id="3.50.50.60">
    <property type="entry name" value="FAD/NAD(P)-binding domain"/>
    <property type="match status" value="1"/>
</dbReference>
<dbReference type="PANTHER" id="PTHR43004">
    <property type="entry name" value="TRK SYSTEM POTASSIUM UPTAKE PROTEIN"/>
    <property type="match status" value="1"/>
</dbReference>
<gene>
    <name evidence="7" type="ORF">GCM10010507_61130</name>
</gene>
<dbReference type="InterPro" id="IPR036249">
    <property type="entry name" value="Thioredoxin-like_sf"/>
</dbReference>
<proteinExistence type="inferred from homology"/>
<dbReference type="Gene3D" id="3.40.30.120">
    <property type="match status" value="1"/>
</dbReference>
<dbReference type="Proteomes" id="UP000646244">
    <property type="component" value="Unassembled WGS sequence"/>
</dbReference>
<dbReference type="Pfam" id="PF01494">
    <property type="entry name" value="FAD_binding_3"/>
    <property type="match status" value="1"/>
</dbReference>
<evidence type="ECO:0000256" key="4">
    <source>
        <dbReference type="ARBA" id="ARBA00022827"/>
    </source>
</evidence>
<dbReference type="InterPro" id="IPR036188">
    <property type="entry name" value="FAD/NAD-bd_sf"/>
</dbReference>
<dbReference type="PRINTS" id="PR00420">
    <property type="entry name" value="RNGMNOXGNASE"/>
</dbReference>
<reference evidence="7" key="1">
    <citation type="journal article" date="2014" name="Int. J. Syst. Evol. Microbiol.">
        <title>Complete genome sequence of Corynebacterium casei LMG S-19264T (=DSM 44701T), isolated from a smear-ripened cheese.</title>
        <authorList>
            <consortium name="US DOE Joint Genome Institute (JGI-PGF)"/>
            <person name="Walter F."/>
            <person name="Albersmeier A."/>
            <person name="Kalinowski J."/>
            <person name="Ruckert C."/>
        </authorList>
    </citation>
    <scope>NUCLEOTIDE SEQUENCE</scope>
    <source>
        <strain evidence="7">JCM 4633</strain>
    </source>
</reference>
<dbReference type="NCBIfam" id="NF004832">
    <property type="entry name" value="PRK06184.1"/>
    <property type="match status" value="1"/>
</dbReference>
<name>A0A918WRG2_STRCJ</name>
<dbReference type="InterPro" id="IPR002938">
    <property type="entry name" value="FAD-bd"/>
</dbReference>
<keyword evidence="4" id="KW-0274">FAD</keyword>
<comment type="cofactor">
    <cofactor evidence="1">
        <name>FAD</name>
        <dbReference type="ChEBI" id="CHEBI:57692"/>
    </cofactor>
</comment>
<dbReference type="PANTHER" id="PTHR43004:SF19">
    <property type="entry name" value="BINDING MONOOXYGENASE, PUTATIVE (JCVI)-RELATED"/>
    <property type="match status" value="1"/>
</dbReference>
<feature type="domain" description="FAD-binding" evidence="6">
    <location>
        <begin position="30"/>
        <end position="375"/>
    </location>
</feature>
<evidence type="ECO:0000313" key="8">
    <source>
        <dbReference type="Proteomes" id="UP000646244"/>
    </source>
</evidence>
<reference evidence="7" key="2">
    <citation type="submission" date="2020-09" db="EMBL/GenBank/DDBJ databases">
        <authorList>
            <person name="Sun Q."/>
            <person name="Ohkuma M."/>
        </authorList>
    </citation>
    <scope>NUCLEOTIDE SEQUENCE</scope>
    <source>
        <strain evidence="7">JCM 4633</strain>
    </source>
</reference>
<evidence type="ECO:0000256" key="2">
    <source>
        <dbReference type="ARBA" id="ARBA00007801"/>
    </source>
</evidence>
<dbReference type="SUPFAM" id="SSF51905">
    <property type="entry name" value="FAD/NAD(P)-binding domain"/>
    <property type="match status" value="1"/>
</dbReference>
<dbReference type="RefSeq" id="WP_190113186.1">
    <property type="nucleotide sequence ID" value="NZ_BMVB01000041.1"/>
</dbReference>
<evidence type="ECO:0000259" key="6">
    <source>
        <dbReference type="Pfam" id="PF01494"/>
    </source>
</evidence>
<dbReference type="GO" id="GO:0016709">
    <property type="term" value="F:oxidoreductase activity, acting on paired donors, with incorporation or reduction of molecular oxygen, NAD(P)H as one donor, and incorporation of one atom of oxygen"/>
    <property type="evidence" value="ECO:0007669"/>
    <property type="project" value="UniProtKB-ARBA"/>
</dbReference>